<evidence type="ECO:0000313" key="6">
    <source>
        <dbReference type="Proteomes" id="UP000011758"/>
    </source>
</evidence>
<dbReference type="PROSITE" id="PS51790">
    <property type="entry name" value="MSRB"/>
    <property type="match status" value="1"/>
</dbReference>
<evidence type="ECO:0000256" key="3">
    <source>
        <dbReference type="ARBA" id="ARBA00048488"/>
    </source>
</evidence>
<evidence type="ECO:0000259" key="4">
    <source>
        <dbReference type="PROSITE" id="PS51790"/>
    </source>
</evidence>
<dbReference type="NCBIfam" id="TIGR00357">
    <property type="entry name" value="peptide-methionine (R)-S-oxide reductase MsrB"/>
    <property type="match status" value="1"/>
</dbReference>
<dbReference type="Proteomes" id="UP000011758">
    <property type="component" value="Unassembled WGS sequence"/>
</dbReference>
<evidence type="ECO:0000256" key="1">
    <source>
        <dbReference type="ARBA" id="ARBA00012499"/>
    </source>
</evidence>
<dbReference type="InterPro" id="IPR002579">
    <property type="entry name" value="Met_Sox_Rdtase_MsrB_dom"/>
</dbReference>
<dbReference type="GO" id="GO:0030091">
    <property type="term" value="P:protein repair"/>
    <property type="evidence" value="ECO:0007669"/>
    <property type="project" value="InterPro"/>
</dbReference>
<dbReference type="GO" id="GO:0006979">
    <property type="term" value="P:response to oxidative stress"/>
    <property type="evidence" value="ECO:0007669"/>
    <property type="project" value="InterPro"/>
</dbReference>
<dbReference type="InterPro" id="IPR011057">
    <property type="entry name" value="Mss4-like_sf"/>
</dbReference>
<comment type="catalytic activity">
    <reaction evidence="3">
        <text>L-methionyl-[protein] + [thioredoxin]-disulfide + H2O = L-methionyl-(R)-S-oxide-[protein] + [thioredoxin]-dithiol</text>
        <dbReference type="Rhea" id="RHEA:24164"/>
        <dbReference type="Rhea" id="RHEA-COMP:10698"/>
        <dbReference type="Rhea" id="RHEA-COMP:10700"/>
        <dbReference type="Rhea" id="RHEA-COMP:12313"/>
        <dbReference type="Rhea" id="RHEA-COMP:12314"/>
        <dbReference type="ChEBI" id="CHEBI:15377"/>
        <dbReference type="ChEBI" id="CHEBI:16044"/>
        <dbReference type="ChEBI" id="CHEBI:29950"/>
        <dbReference type="ChEBI" id="CHEBI:45764"/>
        <dbReference type="ChEBI" id="CHEBI:50058"/>
        <dbReference type="EC" id="1.8.4.12"/>
    </reaction>
</comment>
<dbReference type="PATRIC" id="fig|999415.3.peg.507"/>
<dbReference type="FunFam" id="2.170.150.20:FF:000003">
    <property type="entry name" value="Peptide methionine sulfoxide reductase MsrB"/>
    <property type="match status" value="1"/>
</dbReference>
<dbReference type="STRING" id="999415.HMPREF9943_00508"/>
<feature type="domain" description="MsrB" evidence="4">
    <location>
        <begin position="9"/>
        <end position="131"/>
    </location>
</feature>
<dbReference type="BioCyc" id="ECAT999415-HMP:GTTI-525-MONOMER"/>
<accession>M2P9V0</accession>
<dbReference type="SUPFAM" id="SSF51316">
    <property type="entry name" value="Mss4-like"/>
    <property type="match status" value="1"/>
</dbReference>
<evidence type="ECO:0000313" key="5">
    <source>
        <dbReference type="EMBL" id="EMD17137.1"/>
    </source>
</evidence>
<dbReference type="GO" id="GO:0005737">
    <property type="term" value="C:cytoplasm"/>
    <property type="evidence" value="ECO:0007669"/>
    <property type="project" value="TreeGrafter"/>
</dbReference>
<dbReference type="Pfam" id="PF01641">
    <property type="entry name" value="SelR"/>
    <property type="match status" value="1"/>
</dbReference>
<dbReference type="PANTHER" id="PTHR10173">
    <property type="entry name" value="METHIONINE SULFOXIDE REDUCTASE"/>
    <property type="match status" value="1"/>
</dbReference>
<dbReference type="PANTHER" id="PTHR10173:SF59">
    <property type="entry name" value="PEPTIDE METHIONINE SULFOXIDE REDUCTASE MSRA_MSRB"/>
    <property type="match status" value="1"/>
</dbReference>
<keyword evidence="6" id="KW-1185">Reference proteome</keyword>
<dbReference type="OrthoDB" id="4174719at2"/>
<proteinExistence type="predicted"/>
<name>M2P9V0_9FIRM</name>
<dbReference type="Gene3D" id="2.170.150.20">
    <property type="entry name" value="Peptide methionine sulfoxide reductase"/>
    <property type="match status" value="1"/>
</dbReference>
<dbReference type="AlphaFoldDB" id="M2P9V0"/>
<dbReference type="EMBL" id="AGEJ01000010">
    <property type="protein sequence ID" value="EMD17137.1"/>
    <property type="molecule type" value="Genomic_DNA"/>
</dbReference>
<protein>
    <recommendedName>
        <fullName evidence="1">peptide-methionine (R)-S-oxide reductase</fullName>
        <ecNumber evidence="1">1.8.4.12</ecNumber>
    </recommendedName>
</protein>
<gene>
    <name evidence="5" type="ORF">HMPREF9943_00508</name>
</gene>
<dbReference type="InterPro" id="IPR028427">
    <property type="entry name" value="Met_Sox_Rdtase_MsrB"/>
</dbReference>
<sequence>MNKYYKKSKKELKEELSDLSYQVTQNNKTEKPFDNRYNDFFEKGIYVDITTGEPLFLSHDKFASGCGWPSFSKPIDKSVVYKEDKSYHMNRIEVRSSIGDSHLGHVFNDGPKDKGGLRYCMNSAALRFIPYEKMKEEGYEDYMKLL</sequence>
<evidence type="ECO:0000256" key="2">
    <source>
        <dbReference type="ARBA" id="ARBA00023002"/>
    </source>
</evidence>
<dbReference type="EC" id="1.8.4.12" evidence="1"/>
<dbReference type="RefSeq" id="WP_004801709.1">
    <property type="nucleotide sequence ID" value="NZ_AUGJ01000003.1"/>
</dbReference>
<organism evidence="5 6">
    <name type="scientific">Eggerthia catenaformis OT 569 = DSM 20559</name>
    <dbReference type="NCBI Taxonomy" id="999415"/>
    <lineage>
        <taxon>Bacteria</taxon>
        <taxon>Bacillati</taxon>
        <taxon>Bacillota</taxon>
        <taxon>Erysipelotrichia</taxon>
        <taxon>Erysipelotrichales</taxon>
        <taxon>Coprobacillaceae</taxon>
        <taxon>Eggerthia</taxon>
    </lineage>
</organism>
<comment type="caution">
    <text evidence="5">The sequence shown here is derived from an EMBL/GenBank/DDBJ whole genome shotgun (WGS) entry which is preliminary data.</text>
</comment>
<reference evidence="5 6" key="1">
    <citation type="submission" date="2013-02" db="EMBL/GenBank/DDBJ databases">
        <title>The Genome Sequence of Lactobacillus catenaformis F0143.</title>
        <authorList>
            <consortium name="The Broad Institute Genome Sequencing Platform"/>
            <person name="Earl A."/>
            <person name="Ward D."/>
            <person name="Feldgarden M."/>
            <person name="Gevers D."/>
            <person name="Izard J."/>
            <person name="Blanton J.M."/>
            <person name="Mathney J."/>
            <person name="Dewhirst F.E."/>
            <person name="Young S.K."/>
            <person name="Zeng Q."/>
            <person name="Gargeya S."/>
            <person name="Fitzgerald M."/>
            <person name="Haas B."/>
            <person name="Abouelleil A."/>
            <person name="Alvarado L."/>
            <person name="Arachchi H.M."/>
            <person name="Berlin A."/>
            <person name="Chapman S.B."/>
            <person name="Gearin G."/>
            <person name="Goldberg J."/>
            <person name="Griggs A."/>
            <person name="Gujja S."/>
            <person name="Hansen M."/>
            <person name="Heiman D."/>
            <person name="Howarth C."/>
            <person name="Larimer J."/>
            <person name="Lui A."/>
            <person name="MacDonald P.J.P."/>
            <person name="McCowen C."/>
            <person name="Montmayeur A."/>
            <person name="Murphy C."/>
            <person name="Neiman D."/>
            <person name="Pearson M."/>
            <person name="Priest M."/>
            <person name="Roberts A."/>
            <person name="Saif S."/>
            <person name="Shea T."/>
            <person name="Sisk P."/>
            <person name="Stolte C."/>
            <person name="Sykes S."/>
            <person name="Wortman J."/>
            <person name="Nusbaum C."/>
            <person name="Birren B."/>
        </authorList>
    </citation>
    <scope>NUCLEOTIDE SEQUENCE [LARGE SCALE GENOMIC DNA]</scope>
    <source>
        <strain evidence="5 6">OT 569</strain>
    </source>
</reference>
<dbReference type="GO" id="GO:0033743">
    <property type="term" value="F:peptide-methionine (R)-S-oxide reductase activity"/>
    <property type="evidence" value="ECO:0007669"/>
    <property type="project" value="UniProtKB-EC"/>
</dbReference>
<dbReference type="eggNOG" id="COG0229">
    <property type="taxonomic scope" value="Bacteria"/>
</dbReference>
<keyword evidence="2" id="KW-0560">Oxidoreductase</keyword>